<dbReference type="SUPFAM" id="SSF52317">
    <property type="entry name" value="Class I glutamine amidotransferase-like"/>
    <property type="match status" value="1"/>
</dbReference>
<dbReference type="PANTHER" id="PTHR43235">
    <property type="entry name" value="GLUTAMINE AMIDOTRANSFERASE PB2B2.05-RELATED"/>
    <property type="match status" value="1"/>
</dbReference>
<dbReference type="CDD" id="cd01745">
    <property type="entry name" value="GATase1_2"/>
    <property type="match status" value="1"/>
</dbReference>
<evidence type="ECO:0000313" key="2">
    <source>
        <dbReference type="Proteomes" id="UP001431693"/>
    </source>
</evidence>
<dbReference type="PROSITE" id="PS51273">
    <property type="entry name" value="GATASE_TYPE_1"/>
    <property type="match status" value="1"/>
</dbReference>
<keyword evidence="1" id="KW-0378">Hydrolase</keyword>
<dbReference type="Proteomes" id="UP001431693">
    <property type="component" value="Unassembled WGS sequence"/>
</dbReference>
<comment type="caution">
    <text evidence="1">The sequence shown here is derived from an EMBL/GenBank/DDBJ whole genome shotgun (WGS) entry which is preliminary data.</text>
</comment>
<dbReference type="InterPro" id="IPR011697">
    <property type="entry name" value="Peptidase_C26"/>
</dbReference>
<dbReference type="InterPro" id="IPR044668">
    <property type="entry name" value="PuuD-like"/>
</dbReference>
<dbReference type="InterPro" id="IPR029062">
    <property type="entry name" value="Class_I_gatase-like"/>
</dbReference>
<dbReference type="Pfam" id="PF07722">
    <property type="entry name" value="Peptidase_C26"/>
    <property type="match status" value="1"/>
</dbReference>
<protein>
    <submittedName>
        <fullName evidence="1">Gamma-glutamyl-gamma-aminobutyrate hydrolase family protein</fullName>
    </submittedName>
</protein>
<dbReference type="EMBL" id="JASJEX010000004">
    <property type="protein sequence ID" value="MDJ1130136.1"/>
    <property type="molecule type" value="Genomic_DNA"/>
</dbReference>
<name>A0ABT6ZN93_9ACTN</name>
<dbReference type="Gene3D" id="3.40.50.880">
    <property type="match status" value="1"/>
</dbReference>
<organism evidence="1 2">
    <name type="scientific">Kribbibacterium absianum</name>
    <dbReference type="NCBI Taxonomy" id="3044210"/>
    <lineage>
        <taxon>Bacteria</taxon>
        <taxon>Bacillati</taxon>
        <taxon>Actinomycetota</taxon>
        <taxon>Coriobacteriia</taxon>
        <taxon>Coriobacteriales</taxon>
        <taxon>Kribbibacteriaceae</taxon>
        <taxon>Kribbibacterium</taxon>
    </lineage>
</organism>
<evidence type="ECO:0000313" key="1">
    <source>
        <dbReference type="EMBL" id="MDJ1130136.1"/>
    </source>
</evidence>
<dbReference type="PANTHER" id="PTHR43235:SF1">
    <property type="entry name" value="GLUTAMINE AMIDOTRANSFERASE PB2B2.05-RELATED"/>
    <property type="match status" value="1"/>
</dbReference>
<accession>A0ABT6ZN93</accession>
<dbReference type="GO" id="GO:0016787">
    <property type="term" value="F:hydrolase activity"/>
    <property type="evidence" value="ECO:0007669"/>
    <property type="project" value="UniProtKB-KW"/>
</dbReference>
<dbReference type="RefSeq" id="WP_283713299.1">
    <property type="nucleotide sequence ID" value="NZ_JASJEW010000003.1"/>
</dbReference>
<keyword evidence="2" id="KW-1185">Reference proteome</keyword>
<reference evidence="1" key="1">
    <citation type="submission" date="2023-05" db="EMBL/GenBank/DDBJ databases">
        <title>[olsenella] sp. nov., isolated from a pig farm feces dump.</title>
        <authorList>
            <person name="Chang Y.-H."/>
        </authorList>
    </citation>
    <scope>NUCLEOTIDE SEQUENCE</scope>
    <source>
        <strain evidence="1">YH-ols2217</strain>
    </source>
</reference>
<sequence length="263" mass="28519">MRDAATTTTLTHARPLIGLCSRPLGELPGQGGSYGLAETYPSRIFEAGGVPVLLPYHECGPAAARELAQRMDGVLFTGGADIDAASFDGRAYDSATHHPLGDTEPLRDSFESALLDACWNLDVPCLGICRGLQMMNVSRGGTLVRDVCEQEWCDTAPVESHMQGMPFSVPSHDVILEPESSLHRMLGVLETRVNSMHHLAISSVPLGGHVVARAEDGTPEAIDFPGHTFFMGVQWHPEIMATQPQLFEAFIAAARERMEERRG</sequence>
<gene>
    <name evidence="1" type="ORF">QJ043_08625</name>
</gene>
<proteinExistence type="predicted"/>